<sequence length="105" mass="11528">ITVTAPLKTPSLLEVSQFYAIVDQFAYNRKQRLASFRLGYYVHEAASLPDSQAAFLRLSLPVDFSFVLPPAQIGLLGDPTEVLEAYAHHELTTLLGEGATIEHVA</sequence>
<accession>A0A243W4K4</accession>
<dbReference type="EMBL" id="MTSE01000150">
    <property type="protein sequence ID" value="OUJ64347.1"/>
    <property type="molecule type" value="Genomic_DNA"/>
</dbReference>
<evidence type="ECO:0000313" key="2">
    <source>
        <dbReference type="Proteomes" id="UP000194873"/>
    </source>
</evidence>
<dbReference type="AlphaFoldDB" id="A0A243W4K4"/>
<dbReference type="RefSeq" id="WP_179197922.1">
    <property type="nucleotide sequence ID" value="NZ_MTSE01000150.1"/>
</dbReference>
<feature type="non-terminal residue" evidence="1">
    <location>
        <position position="1"/>
    </location>
</feature>
<protein>
    <submittedName>
        <fullName evidence="1">Uncharacterized protein</fullName>
    </submittedName>
</protein>
<organism evidence="1 2">
    <name type="scientific">Hymenobacter crusticola</name>
    <dbReference type="NCBI Taxonomy" id="1770526"/>
    <lineage>
        <taxon>Bacteria</taxon>
        <taxon>Pseudomonadati</taxon>
        <taxon>Bacteroidota</taxon>
        <taxon>Cytophagia</taxon>
        <taxon>Cytophagales</taxon>
        <taxon>Hymenobacteraceae</taxon>
        <taxon>Hymenobacter</taxon>
    </lineage>
</organism>
<name>A0A243W4K4_9BACT</name>
<comment type="caution">
    <text evidence="1">The sequence shown here is derived from an EMBL/GenBank/DDBJ whole genome shotgun (WGS) entry which is preliminary data.</text>
</comment>
<dbReference type="Proteomes" id="UP000194873">
    <property type="component" value="Unassembled WGS sequence"/>
</dbReference>
<proteinExistence type="predicted"/>
<gene>
    <name evidence="1" type="ORF">BXP70_29350</name>
</gene>
<reference evidence="1 2" key="1">
    <citation type="submission" date="2017-01" db="EMBL/GenBank/DDBJ databases">
        <title>A new Hymenobacter.</title>
        <authorList>
            <person name="Liang Y."/>
            <person name="Feng F."/>
        </authorList>
    </citation>
    <scope>NUCLEOTIDE SEQUENCE [LARGE SCALE GENOMIC DNA]</scope>
    <source>
        <strain evidence="1">MIMBbqt21</strain>
    </source>
</reference>
<keyword evidence="2" id="KW-1185">Reference proteome</keyword>
<evidence type="ECO:0000313" key="1">
    <source>
        <dbReference type="EMBL" id="OUJ64347.1"/>
    </source>
</evidence>